<evidence type="ECO:0000256" key="1">
    <source>
        <dbReference type="ARBA" id="ARBA00022605"/>
    </source>
</evidence>
<dbReference type="SUPFAM" id="SSF51161">
    <property type="entry name" value="Trimeric LpxA-like enzymes"/>
    <property type="match status" value="1"/>
</dbReference>
<dbReference type="Gene3D" id="2.160.10.10">
    <property type="entry name" value="Hexapeptide repeat proteins"/>
    <property type="match status" value="1"/>
</dbReference>
<evidence type="ECO:0000313" key="5">
    <source>
        <dbReference type="Proteomes" id="UP000663859"/>
    </source>
</evidence>
<name>A0A8J2FUY4_9BACT</name>
<dbReference type="RefSeq" id="WP_236027793.1">
    <property type="nucleotide sequence ID" value="NZ_CAJNOB010000001.1"/>
</dbReference>
<dbReference type="InterPro" id="IPR011004">
    <property type="entry name" value="Trimer_LpxA-like_sf"/>
</dbReference>
<dbReference type="PANTHER" id="PTHR42811">
    <property type="entry name" value="SERINE ACETYLTRANSFERASE"/>
    <property type="match status" value="1"/>
</dbReference>
<sequence>MVLKKEAHECFGLFGEGFGLIKAQELGYFVMERATGQVEGLLAAGSHGWLGRWDPVGLPSKRRVASLTEDLLVLLLPGFFSDARGYETSPIDLAKFLDEVGRRVERVLEEELARCLRFQPVSGVDATELARWFLEELPSVRATLETDVEATFEGDPAAQSREEVVLAYPGVEAIAVYRMAHLLYEKGVALLPRMMTEWAHSRTGIDIHPGAEVGTHLCIDHGTGIVIGETCRIGNHVKIYHGVTLGARSTSGGQKLRGQKRHPTIEDYVTIYPGATILGGDTVIGAHSIIGGNVWLTHAVDPYSVVTLVQQEIRVRSRAPESSEHWEI</sequence>
<dbReference type="InterPro" id="IPR045304">
    <property type="entry name" value="LbH_SAT"/>
</dbReference>
<dbReference type="AlphaFoldDB" id="A0A8J2FUY4"/>
<evidence type="ECO:0000256" key="3">
    <source>
        <dbReference type="ARBA" id="ARBA00023315"/>
    </source>
</evidence>
<evidence type="ECO:0000313" key="4">
    <source>
        <dbReference type="EMBL" id="CAF0689363.1"/>
    </source>
</evidence>
<comment type="caution">
    <text evidence="4">The sequence shown here is derived from an EMBL/GenBank/DDBJ whole genome shotgun (WGS) entry which is preliminary data.</text>
</comment>
<proteinExistence type="predicted"/>
<dbReference type="GO" id="GO:0009001">
    <property type="term" value="F:serine O-acetyltransferase activity"/>
    <property type="evidence" value="ECO:0007669"/>
    <property type="project" value="UniProtKB-EC"/>
</dbReference>
<dbReference type="EMBL" id="CAJNOB010000001">
    <property type="protein sequence ID" value="CAF0689363.1"/>
    <property type="molecule type" value="Genomic_DNA"/>
</dbReference>
<keyword evidence="2 4" id="KW-0808">Transferase</keyword>
<keyword evidence="3 4" id="KW-0012">Acyltransferase</keyword>
<dbReference type="CDD" id="cd03354">
    <property type="entry name" value="LbH_SAT"/>
    <property type="match status" value="1"/>
</dbReference>
<keyword evidence="1" id="KW-0028">Amino-acid biosynthesis</keyword>
<keyword evidence="5" id="KW-1185">Reference proteome</keyword>
<dbReference type="InterPro" id="IPR042122">
    <property type="entry name" value="Ser_AcTrfase_N_sf"/>
</dbReference>
<protein>
    <submittedName>
        <fullName evidence="4">Serine acetyltransferase, plasmid</fullName>
        <ecNumber evidence="4">2.3.1.30</ecNumber>
    </submittedName>
</protein>
<dbReference type="InterPro" id="IPR053376">
    <property type="entry name" value="Serine_acetyltransferase"/>
</dbReference>
<dbReference type="Gene3D" id="1.10.3130.10">
    <property type="entry name" value="serine acetyltransferase, domain 1"/>
    <property type="match status" value="1"/>
</dbReference>
<gene>
    <name evidence="4" type="primary">srpH</name>
    <name evidence="4" type="ORF">MPNT_10197</name>
</gene>
<organism evidence="4 5">
    <name type="scientific">Candidatus Methylacidithermus pantelleriae</name>
    <dbReference type="NCBI Taxonomy" id="2744239"/>
    <lineage>
        <taxon>Bacteria</taxon>
        <taxon>Pseudomonadati</taxon>
        <taxon>Verrucomicrobiota</taxon>
        <taxon>Methylacidiphilae</taxon>
        <taxon>Methylacidiphilales</taxon>
        <taxon>Methylacidiphilaceae</taxon>
        <taxon>Candidatus Methylacidithermus</taxon>
    </lineage>
</organism>
<evidence type="ECO:0000256" key="2">
    <source>
        <dbReference type="ARBA" id="ARBA00022679"/>
    </source>
</evidence>
<reference evidence="4" key="1">
    <citation type="submission" date="2021-02" db="EMBL/GenBank/DDBJ databases">
        <authorList>
            <person name="Cremers G."/>
            <person name="Picone N."/>
        </authorList>
    </citation>
    <scope>NUCLEOTIDE SEQUENCE</scope>
    <source>
        <strain evidence="4">PQ17</strain>
    </source>
</reference>
<dbReference type="GO" id="GO:0008652">
    <property type="term" value="P:amino acid biosynthetic process"/>
    <property type="evidence" value="ECO:0007669"/>
    <property type="project" value="UniProtKB-KW"/>
</dbReference>
<dbReference type="EC" id="2.3.1.30" evidence="4"/>
<dbReference type="NCBIfam" id="NF041874">
    <property type="entry name" value="EPS_EpsC"/>
    <property type="match status" value="1"/>
</dbReference>
<accession>A0A8J2FUY4</accession>
<dbReference type="Proteomes" id="UP000663859">
    <property type="component" value="Unassembled WGS sequence"/>
</dbReference>